<dbReference type="AlphaFoldDB" id="A0A0V0REN4"/>
<comment type="caution">
    <text evidence="1">The sequence shown here is derived from an EMBL/GenBank/DDBJ whole genome shotgun (WGS) entry which is preliminary data.</text>
</comment>
<accession>A0A0V0REN4</accession>
<dbReference type="OrthoDB" id="5920768at2759"/>
<dbReference type="EMBL" id="JYDL01000278">
    <property type="protein sequence ID" value="KRX12746.1"/>
    <property type="molecule type" value="Genomic_DNA"/>
</dbReference>
<evidence type="ECO:0000313" key="4">
    <source>
        <dbReference type="Proteomes" id="UP000054630"/>
    </source>
</evidence>
<dbReference type="Proteomes" id="UP000054630">
    <property type="component" value="Unassembled WGS sequence"/>
</dbReference>
<protein>
    <submittedName>
        <fullName evidence="1">Uncharacterized protein</fullName>
    </submittedName>
</protein>
<evidence type="ECO:0000313" key="2">
    <source>
        <dbReference type="EMBL" id="KRX22526.1"/>
    </source>
</evidence>
<dbReference type="EMBL" id="JYDL01000031">
    <property type="protein sequence ID" value="KRX22526.1"/>
    <property type="molecule type" value="Genomic_DNA"/>
</dbReference>
<proteinExistence type="predicted"/>
<keyword evidence="4" id="KW-1185">Reference proteome</keyword>
<evidence type="ECO:0000313" key="1">
    <source>
        <dbReference type="EMBL" id="KRX12746.1"/>
    </source>
</evidence>
<evidence type="ECO:0000313" key="3">
    <source>
        <dbReference type="EMBL" id="KRX26253.1"/>
    </source>
</evidence>
<sequence>MAPRWLVVDGLQDFRDVPPRNDRQQPGVSCVGDLPRATYSPLLQDYPVALAPQTLHPETALWSQLWPCLLLDPFPNLHALGVFLLPAFDEAG</sequence>
<dbReference type="EMBL" id="JYDL01000008">
    <property type="protein sequence ID" value="KRX26253.1"/>
    <property type="molecule type" value="Genomic_DNA"/>
</dbReference>
<gene>
    <name evidence="2" type="ORF">T07_10871</name>
    <name evidence="3" type="ORF">T07_2362</name>
    <name evidence="1" type="ORF">T07_4671</name>
</gene>
<reference evidence="1 4" key="1">
    <citation type="submission" date="2015-01" db="EMBL/GenBank/DDBJ databases">
        <title>Evolution of Trichinella species and genotypes.</title>
        <authorList>
            <person name="Korhonen P.K."/>
            <person name="Edoardo P."/>
            <person name="Giuseppe L.R."/>
            <person name="Gasser R.B."/>
        </authorList>
    </citation>
    <scope>NUCLEOTIDE SEQUENCE [LARGE SCALE GENOMIC DNA]</scope>
    <source>
        <strain evidence="1">ISS37</strain>
    </source>
</reference>
<organism evidence="1 4">
    <name type="scientific">Trichinella nelsoni</name>
    <dbReference type="NCBI Taxonomy" id="6336"/>
    <lineage>
        <taxon>Eukaryota</taxon>
        <taxon>Metazoa</taxon>
        <taxon>Ecdysozoa</taxon>
        <taxon>Nematoda</taxon>
        <taxon>Enoplea</taxon>
        <taxon>Dorylaimia</taxon>
        <taxon>Trichinellida</taxon>
        <taxon>Trichinellidae</taxon>
        <taxon>Trichinella</taxon>
    </lineage>
</organism>
<name>A0A0V0REN4_9BILA</name>